<evidence type="ECO:0000256" key="13">
    <source>
        <dbReference type="SAM" id="SignalP"/>
    </source>
</evidence>
<dbReference type="RefSeq" id="WP_343840473.1">
    <property type="nucleotide sequence ID" value="NZ_BAAAEI010000001.1"/>
</dbReference>
<evidence type="ECO:0000256" key="2">
    <source>
        <dbReference type="ARBA" id="ARBA00007261"/>
    </source>
</evidence>
<evidence type="ECO:0000256" key="10">
    <source>
        <dbReference type="ARBA" id="ARBA00029597"/>
    </source>
</evidence>
<dbReference type="Pfam" id="PF05193">
    <property type="entry name" value="Peptidase_M16_C"/>
    <property type="match status" value="1"/>
</dbReference>
<evidence type="ECO:0000256" key="6">
    <source>
        <dbReference type="ARBA" id="ARBA00022723"/>
    </source>
</evidence>
<comment type="caution">
    <text evidence="18">The sequence shown here is derived from an EMBL/GenBank/DDBJ whole genome shotgun (WGS) entry which is preliminary data.</text>
</comment>
<evidence type="ECO:0000256" key="5">
    <source>
        <dbReference type="ARBA" id="ARBA00022670"/>
    </source>
</evidence>
<keyword evidence="19" id="KW-1185">Reference proteome</keyword>
<keyword evidence="8" id="KW-0862">Zinc</keyword>
<reference evidence="18 19" key="1">
    <citation type="journal article" date="2019" name="Int. J. Syst. Evol. Microbiol.">
        <title>The Global Catalogue of Microorganisms (GCM) 10K type strain sequencing project: providing services to taxonomists for standard genome sequencing and annotation.</title>
        <authorList>
            <consortium name="The Broad Institute Genomics Platform"/>
            <consortium name="The Broad Institute Genome Sequencing Center for Infectious Disease"/>
            <person name="Wu L."/>
            <person name="Ma J."/>
        </authorList>
    </citation>
    <scope>NUCLEOTIDE SEQUENCE [LARGE SCALE GENOMIC DNA]</scope>
    <source>
        <strain evidence="18 19">JCM 13378</strain>
    </source>
</reference>
<dbReference type="PANTHER" id="PTHR43690:SF18">
    <property type="entry name" value="INSULIN-DEGRADING ENZYME-RELATED"/>
    <property type="match status" value="1"/>
</dbReference>
<comment type="function">
    <text evidence="1">Endopeptidase that degrades small peptides of less than 7 kDa, such as glucagon and insulin.</text>
</comment>
<evidence type="ECO:0000256" key="8">
    <source>
        <dbReference type="ARBA" id="ARBA00022833"/>
    </source>
</evidence>
<keyword evidence="13" id="KW-0732">Signal</keyword>
<dbReference type="SUPFAM" id="SSF63411">
    <property type="entry name" value="LuxS/MPP-like metallohydrolase"/>
    <property type="match status" value="4"/>
</dbReference>
<keyword evidence="6" id="KW-0479">Metal-binding</keyword>
<dbReference type="EMBL" id="BAAAEI010000001">
    <property type="protein sequence ID" value="GAA0340549.1"/>
    <property type="molecule type" value="Genomic_DNA"/>
</dbReference>
<evidence type="ECO:0000256" key="9">
    <source>
        <dbReference type="ARBA" id="ARBA00023049"/>
    </source>
</evidence>
<dbReference type="InterPro" id="IPR050626">
    <property type="entry name" value="Peptidase_M16"/>
</dbReference>
<evidence type="ECO:0000256" key="11">
    <source>
        <dbReference type="ARBA" id="ARBA00031184"/>
    </source>
</evidence>
<evidence type="ECO:0000256" key="12">
    <source>
        <dbReference type="ARBA" id="ARBA00033450"/>
    </source>
</evidence>
<evidence type="ECO:0000259" key="14">
    <source>
        <dbReference type="Pfam" id="PF00675"/>
    </source>
</evidence>
<dbReference type="InterPro" id="IPR054734">
    <property type="entry name" value="PqqF-like_C_4"/>
</dbReference>
<dbReference type="Pfam" id="PF00675">
    <property type="entry name" value="Peptidase_M16"/>
    <property type="match status" value="1"/>
</dbReference>
<keyword evidence="7" id="KW-0378">Hydrolase</keyword>
<feature type="domain" description="Peptidase M16 middle/third" evidence="16">
    <location>
        <begin position="398"/>
        <end position="653"/>
    </location>
</feature>
<feature type="domain" description="Coenzyme PQQ synthesis protein F-like C-terminal lobe" evidence="17">
    <location>
        <begin position="752"/>
        <end position="842"/>
    </location>
</feature>
<sequence length="911" mass="101817">MLQRIVPLGLALLLCACQITQPEIANTPLKGQQDPADYQYLMLDNGLKVLLVSDAQLSKVYGALSVEAGYYQDPPDMAGLAHLYEHMLSKGSQKYPDPAEYKQFLAEQGGRSNAATSALVTNYYFEAASDGFIPALDRFAWQFVGPLLPAQMVYKERNAVQAEFNLKYQDAFRRKREVMRTLFHPEHGYRKFSTGNLDTLQDREDTTLHQALVDFGQDYYCSSRMALVLAGPQSMQQLGEQAKSKFGAVQDNCRKTLNQQPAPLLADAPRQVEIKTLRKRSYLTLSFPLPVNQASRDTLAIPYTQWLLASYNDQGLEAYLRDKGWIQSLSASDSELDSHHALFNLSFNLTGAGMKEEAAIMAATFAYVQQIRQQALDSKVFETFSSLSAAQFHQTPEHADANRVRALSKALLQRPVQQLLSQDSLPVAFNPRALTDFWSHFNAQNMLVIREGSKLNTQMVEPIYQTEFQYAAIPDWQAQSLDFSLPGLSDYFAASTEALAVTEQKVTHQPGLAIWQLPARRDKDSYTAITLYIDRPTTAADFSALNVLFEKRLQLQLQQVIERASAAKIQASVTATSSGMRIQVKGQSGNWSALFADMLAGLQRPELDDTALRLTLKRRINSLAGFAQERLSSQADRLLSYQLGRASLAQDDLAHLQQLSEDHYRGFTAAYLQDAYLTLITYGPLQAEQTQQLIATVQGLAEHNNLASHRLIDSKPWPGEHQQYPVAGSDSAVTLMLVPKRQDVQQQAMVELLGSMLKAPFFHQLRTQEQLGYRVSALAAERYGKRHISYYVQSPVTSAQQLLQRIAHFNQVFIAQIASLQPAEFSKLQQNLVSALQQQQINSGDIEADLRSHIRYQRGLEHHQQLLHAIVAMPLPAFQEMATTLLNSQLSGVLLQNHTQAGTSANLAADL</sequence>
<name>A0ABN0WKL6_9ALTE</name>
<dbReference type="Pfam" id="PF22456">
    <property type="entry name" value="PqqF-like_C_4"/>
    <property type="match status" value="1"/>
</dbReference>
<keyword evidence="9" id="KW-0482">Metalloprotease</keyword>
<feature type="signal peptide" evidence="13">
    <location>
        <begin position="1"/>
        <end position="25"/>
    </location>
</feature>
<dbReference type="PANTHER" id="PTHR43690">
    <property type="entry name" value="NARDILYSIN"/>
    <property type="match status" value="1"/>
</dbReference>
<gene>
    <name evidence="18" type="ORF">GCM10009092_01310</name>
</gene>
<dbReference type="Proteomes" id="UP001501757">
    <property type="component" value="Unassembled WGS sequence"/>
</dbReference>
<dbReference type="InterPro" id="IPR007863">
    <property type="entry name" value="Peptidase_M16_C"/>
</dbReference>
<comment type="similarity">
    <text evidence="2">Belongs to the peptidase M16 family.</text>
</comment>
<evidence type="ECO:0000256" key="3">
    <source>
        <dbReference type="ARBA" id="ARBA00012449"/>
    </source>
</evidence>
<feature type="domain" description="Peptidase M16 C-terminal" evidence="15">
    <location>
        <begin position="210"/>
        <end position="382"/>
    </location>
</feature>
<dbReference type="EC" id="3.4.24.55" evidence="3"/>
<dbReference type="InterPro" id="IPR011765">
    <property type="entry name" value="Pept_M16_N"/>
</dbReference>
<evidence type="ECO:0000313" key="19">
    <source>
        <dbReference type="Proteomes" id="UP001501757"/>
    </source>
</evidence>
<accession>A0ABN0WKL6</accession>
<evidence type="ECO:0000256" key="4">
    <source>
        <dbReference type="ARBA" id="ARBA00017565"/>
    </source>
</evidence>
<evidence type="ECO:0000259" key="17">
    <source>
        <dbReference type="Pfam" id="PF22456"/>
    </source>
</evidence>
<evidence type="ECO:0000256" key="1">
    <source>
        <dbReference type="ARBA" id="ARBA00002184"/>
    </source>
</evidence>
<evidence type="ECO:0000259" key="15">
    <source>
        <dbReference type="Pfam" id="PF05193"/>
    </source>
</evidence>
<keyword evidence="5" id="KW-0645">Protease</keyword>
<feature type="chain" id="PRO_5047160284" description="Protease 3" evidence="13">
    <location>
        <begin position="26"/>
        <end position="911"/>
    </location>
</feature>
<dbReference type="InterPro" id="IPR011249">
    <property type="entry name" value="Metalloenz_LuxS/M16"/>
</dbReference>
<evidence type="ECO:0000256" key="7">
    <source>
        <dbReference type="ARBA" id="ARBA00022801"/>
    </source>
</evidence>
<organism evidence="18 19">
    <name type="scientific">Bowmanella denitrificans</name>
    <dbReference type="NCBI Taxonomy" id="366582"/>
    <lineage>
        <taxon>Bacteria</taxon>
        <taxon>Pseudomonadati</taxon>
        <taxon>Pseudomonadota</taxon>
        <taxon>Gammaproteobacteria</taxon>
        <taxon>Alteromonadales</taxon>
        <taxon>Alteromonadaceae</taxon>
        <taxon>Bowmanella</taxon>
    </lineage>
</organism>
<dbReference type="Gene3D" id="3.30.830.10">
    <property type="entry name" value="Metalloenzyme, LuxS/M16 peptidase-like"/>
    <property type="match status" value="4"/>
</dbReference>
<dbReference type="Pfam" id="PF16187">
    <property type="entry name" value="Peptidase_M16_M"/>
    <property type="match status" value="1"/>
</dbReference>
<proteinExistence type="inferred from homology"/>
<evidence type="ECO:0000313" key="18">
    <source>
        <dbReference type="EMBL" id="GAA0340549.1"/>
    </source>
</evidence>
<evidence type="ECO:0000259" key="16">
    <source>
        <dbReference type="Pfam" id="PF16187"/>
    </source>
</evidence>
<dbReference type="InterPro" id="IPR032632">
    <property type="entry name" value="Peptidase_M16_M"/>
</dbReference>
<dbReference type="PROSITE" id="PS51257">
    <property type="entry name" value="PROKAR_LIPOPROTEIN"/>
    <property type="match status" value="1"/>
</dbReference>
<feature type="domain" description="Peptidase M16 N-terminal" evidence="14">
    <location>
        <begin position="48"/>
        <end position="165"/>
    </location>
</feature>
<protein>
    <recommendedName>
        <fullName evidence="4">Protease 3</fullName>
        <ecNumber evidence="3">3.4.24.55</ecNumber>
    </recommendedName>
    <alternativeName>
        <fullName evidence="12">Pitrilysin</fullName>
    </alternativeName>
    <alternativeName>
        <fullName evidence="11">Protease III</fullName>
    </alternativeName>
    <alternativeName>
        <fullName evidence="10">Protease pi</fullName>
    </alternativeName>
</protein>